<reference evidence="1 2" key="1">
    <citation type="journal article" date="2021" name="Sci. Rep.">
        <title>The distribution of antibiotic resistance genes in chicken gut microbiota commensals.</title>
        <authorList>
            <person name="Juricova H."/>
            <person name="Matiasovicova J."/>
            <person name="Kubasova T."/>
            <person name="Cejkova D."/>
            <person name="Rychlik I."/>
        </authorList>
    </citation>
    <scope>NUCLEOTIDE SEQUENCE [LARGE SCALE GENOMIC DNA]</scope>
    <source>
        <strain evidence="1 2">An801</strain>
    </source>
</reference>
<gene>
    <name evidence="1" type="ORF">H6A31_10250</name>
</gene>
<evidence type="ECO:0000313" key="1">
    <source>
        <dbReference type="EMBL" id="MBM6759054.1"/>
    </source>
</evidence>
<proteinExistence type="predicted"/>
<protein>
    <recommendedName>
        <fullName evidence="3">Glycosyltransferase</fullName>
    </recommendedName>
</protein>
<name>A0ABS2EWX9_9BACE</name>
<keyword evidence="2" id="KW-1185">Reference proteome</keyword>
<comment type="caution">
    <text evidence="1">The sequence shown here is derived from an EMBL/GenBank/DDBJ whole genome shotgun (WGS) entry which is preliminary data.</text>
</comment>
<accession>A0ABS2EWX9</accession>
<evidence type="ECO:0008006" key="3">
    <source>
        <dbReference type="Google" id="ProtNLM"/>
    </source>
</evidence>
<evidence type="ECO:0000313" key="2">
    <source>
        <dbReference type="Proteomes" id="UP000703295"/>
    </source>
</evidence>
<dbReference type="EMBL" id="JACJJW010000027">
    <property type="protein sequence ID" value="MBM6759054.1"/>
    <property type="molecule type" value="Genomic_DNA"/>
</dbReference>
<dbReference type="Proteomes" id="UP000703295">
    <property type="component" value="Unassembled WGS sequence"/>
</dbReference>
<sequence length="322" mass="38199">MTKETNGLNMPKFKTTVRKILYIFRPKIKNLRYYAKCRFKHAQKRNFFYLVFEPNRKHPGLADRMKAIISCYDWAKSNGYHFKIYFETPFSLSDYFKPKFNWVATLDELEYSIFDTKIVNEDYREQPIKLISNKQYHCYNYAGHHMPKVFPDSGYKFTDLFHEMFEPCEQLKQTYLTLGIKEKEYVSCHLRFVNALEKFENTFFENYLKKPEEREHLIKRCKEGIKEVMQMNPNKDIYIFSDSKVFLNSLNDLPVKVLPHSEIAHISENVKSDAAFKTVLDLYVMSKGSAVYRFQAPELYSISHYALLAATIGDIPFNNINV</sequence>
<organism evidence="1 2">
    <name type="scientific">Bacteroides mediterraneensis</name>
    <dbReference type="NCBI Taxonomy" id="1841856"/>
    <lineage>
        <taxon>Bacteria</taxon>
        <taxon>Pseudomonadati</taxon>
        <taxon>Bacteroidota</taxon>
        <taxon>Bacteroidia</taxon>
        <taxon>Bacteroidales</taxon>
        <taxon>Bacteroidaceae</taxon>
        <taxon>Bacteroides</taxon>
    </lineage>
</organism>